<comment type="caution">
    <text evidence="2">The sequence shown here is derived from an EMBL/GenBank/DDBJ whole genome shotgun (WGS) entry which is preliminary data.</text>
</comment>
<organism evidence="2 3">
    <name type="scientific">Arthrobacter horti</name>
    <dbReference type="NCBI Taxonomy" id="3068273"/>
    <lineage>
        <taxon>Bacteria</taxon>
        <taxon>Bacillati</taxon>
        <taxon>Actinomycetota</taxon>
        <taxon>Actinomycetes</taxon>
        <taxon>Micrococcales</taxon>
        <taxon>Micrococcaceae</taxon>
        <taxon>Arthrobacter</taxon>
    </lineage>
</organism>
<feature type="region of interest" description="Disordered" evidence="1">
    <location>
        <begin position="76"/>
        <end position="102"/>
    </location>
</feature>
<evidence type="ECO:0000313" key="2">
    <source>
        <dbReference type="EMBL" id="MDP5226560.1"/>
    </source>
</evidence>
<dbReference type="RefSeq" id="WP_305995604.1">
    <property type="nucleotide sequence ID" value="NZ_JAVALS010000002.1"/>
</dbReference>
<gene>
    <name evidence="2" type="ORF">Q9R02_05260</name>
</gene>
<dbReference type="Pfam" id="PF20453">
    <property type="entry name" value="DUF6707"/>
    <property type="match status" value="1"/>
</dbReference>
<evidence type="ECO:0000256" key="1">
    <source>
        <dbReference type="SAM" id="MobiDB-lite"/>
    </source>
</evidence>
<reference evidence="2 3" key="1">
    <citation type="submission" date="2023-08" db="EMBL/GenBank/DDBJ databases">
        <title>Arthrobacter horti sp. nov., isolated from forest soil.</title>
        <authorList>
            <person name="Park M."/>
        </authorList>
    </citation>
    <scope>NUCLEOTIDE SEQUENCE [LARGE SCALE GENOMIC DNA]</scope>
    <source>
        <strain evidence="2 3">YJM1</strain>
    </source>
</reference>
<proteinExistence type="predicted"/>
<protein>
    <submittedName>
        <fullName evidence="2">Uncharacterized protein</fullName>
    </submittedName>
</protein>
<accession>A0ABT9ILT0</accession>
<dbReference type="InterPro" id="IPR046553">
    <property type="entry name" value="DUF6707"/>
</dbReference>
<feature type="region of interest" description="Disordered" evidence="1">
    <location>
        <begin position="119"/>
        <end position="153"/>
    </location>
</feature>
<dbReference type="EMBL" id="JAVALS010000002">
    <property type="protein sequence ID" value="MDP5226560.1"/>
    <property type="molecule type" value="Genomic_DNA"/>
</dbReference>
<feature type="compositionally biased region" description="Low complexity" evidence="1">
    <location>
        <begin position="119"/>
        <end position="147"/>
    </location>
</feature>
<sequence length="360" mass="38546">MERSEELQVELAAGLITKGVRLVLPDGGLSPVVTAVITEDDDLGNPLLNRLEFDDGGPGLRVALTATVRAVGSGVVGSGSVHPTEPDGAPSDRPALVTGGLLSLPSPGAAAIPAPETLAADPAGATPSDATHTPAPSTPTPHTAAESPSEDPAVAAARELIPPLEDTPEQLIEDISVRYPGRGGLQNLADRLVKGINVKSGSCLADLRAFAQDLFLEYQDSAASLNVADLLNVLQFDGNPARWTHTEASLALSSFVADELGEHERAEAYRLLLRAPEEQELDPFRSRLEAKIRQRRLNEPNLYDKEVFRAIDSGNHEAEREWRVLRLESLLHLKAHGGSQTLAPEEVDRRIRMELDLVRG</sequence>
<keyword evidence="3" id="KW-1185">Reference proteome</keyword>
<evidence type="ECO:0000313" key="3">
    <source>
        <dbReference type="Proteomes" id="UP001232725"/>
    </source>
</evidence>
<dbReference type="Proteomes" id="UP001232725">
    <property type="component" value="Unassembled WGS sequence"/>
</dbReference>
<name>A0ABT9ILT0_9MICC</name>